<feature type="domain" description="Trypsin-co-occurring" evidence="1">
    <location>
        <begin position="52"/>
        <end position="144"/>
    </location>
</feature>
<dbReference type="NCBIfam" id="NF041216">
    <property type="entry name" value="CU044_2847_fam"/>
    <property type="match status" value="1"/>
</dbReference>
<organism evidence="2 3">
    <name type="scientific">Nonomuraea jiangxiensis</name>
    <dbReference type="NCBI Taxonomy" id="633440"/>
    <lineage>
        <taxon>Bacteria</taxon>
        <taxon>Bacillati</taxon>
        <taxon>Actinomycetota</taxon>
        <taxon>Actinomycetes</taxon>
        <taxon>Streptosporangiales</taxon>
        <taxon>Streptosporangiaceae</taxon>
        <taxon>Nonomuraea</taxon>
    </lineage>
</organism>
<dbReference type="EMBL" id="FNDJ01000035">
    <property type="protein sequence ID" value="SDM06207.1"/>
    <property type="molecule type" value="Genomic_DNA"/>
</dbReference>
<evidence type="ECO:0000313" key="3">
    <source>
        <dbReference type="Proteomes" id="UP000199202"/>
    </source>
</evidence>
<gene>
    <name evidence="2" type="ORF">SAMN05421869_13557</name>
</gene>
<dbReference type="STRING" id="633440.SAMN05421869_13557"/>
<keyword evidence="3" id="KW-1185">Reference proteome</keyword>
<protein>
    <recommendedName>
        <fullName evidence="1">Trypsin-co-occurring domain-containing protein</fullName>
    </recommendedName>
</protein>
<dbReference type="AlphaFoldDB" id="A0A1G9Q6U0"/>
<accession>A0A1G9Q6U0</accession>
<evidence type="ECO:0000259" key="1">
    <source>
        <dbReference type="Pfam" id="PF19493"/>
    </source>
</evidence>
<dbReference type="Proteomes" id="UP000199202">
    <property type="component" value="Unassembled WGS sequence"/>
</dbReference>
<proteinExistence type="predicted"/>
<reference evidence="2 3" key="1">
    <citation type="submission" date="2016-10" db="EMBL/GenBank/DDBJ databases">
        <authorList>
            <person name="de Groot N.N."/>
        </authorList>
    </citation>
    <scope>NUCLEOTIDE SEQUENCE [LARGE SCALE GENOMIC DNA]</scope>
    <source>
        <strain evidence="2 3">CGMCC 4.6533</strain>
    </source>
</reference>
<dbReference type="InterPro" id="IPR045794">
    <property type="entry name" value="Trypco1"/>
</dbReference>
<name>A0A1G9Q6U0_9ACTN</name>
<sequence>MDPVFHGSMVRAGRLRAHRVNSLVVCSPIAEHRPWEAEGVQMGTIPMRIGQATVVVETTAVSGSEFTSRGANPAEHLQDLWPRAQATIAEIASSTAAMIRDTGRRAAAPSAVEVEFGLKFSAKGSIILSEASGEASLKVKLVYGQVMPVPESPEPQEDAEAAPA</sequence>
<dbReference type="Pfam" id="PF19493">
    <property type="entry name" value="Trypco1"/>
    <property type="match status" value="1"/>
</dbReference>
<evidence type="ECO:0000313" key="2">
    <source>
        <dbReference type="EMBL" id="SDM06207.1"/>
    </source>
</evidence>